<dbReference type="STRING" id="1195763.ABT56_11140"/>
<feature type="transmembrane region" description="Helical" evidence="5">
    <location>
        <begin position="14"/>
        <end position="37"/>
    </location>
</feature>
<evidence type="ECO:0000256" key="2">
    <source>
        <dbReference type="ARBA" id="ARBA00022692"/>
    </source>
</evidence>
<evidence type="ECO:0000313" key="6">
    <source>
        <dbReference type="EMBL" id="KLV05589.1"/>
    </source>
</evidence>
<dbReference type="AlphaFoldDB" id="A0A0J1H1C5"/>
<comment type="caution">
    <text evidence="6">The sequence shown here is derived from an EMBL/GenBank/DDBJ whole genome shotgun (WGS) entry which is preliminary data.</text>
</comment>
<feature type="transmembrane region" description="Helical" evidence="5">
    <location>
        <begin position="49"/>
        <end position="68"/>
    </location>
</feature>
<evidence type="ECO:0000256" key="4">
    <source>
        <dbReference type="ARBA" id="ARBA00023136"/>
    </source>
</evidence>
<sequence length="70" mass="7629">MNAIPKEIAIGDIYLPPLLVAGFLGVVCTSLTARLLNKLQWHRYVASPPLAELCIAIVYTVLIGTYVFPS</sequence>
<proteinExistence type="predicted"/>
<gene>
    <name evidence="6" type="ORF">ABT56_11140</name>
</gene>
<evidence type="ECO:0000313" key="7">
    <source>
        <dbReference type="Proteomes" id="UP000036097"/>
    </source>
</evidence>
<keyword evidence="1" id="KW-1003">Cell membrane</keyword>
<keyword evidence="3 5" id="KW-1133">Transmembrane helix</keyword>
<reference evidence="6 7" key="1">
    <citation type="submission" date="2015-05" db="EMBL/GenBank/DDBJ databases">
        <title>Photobacterium galathea sp. nov.</title>
        <authorList>
            <person name="Machado H."/>
            <person name="Gram L."/>
        </authorList>
    </citation>
    <scope>NUCLEOTIDE SEQUENCE [LARGE SCALE GENOMIC DNA]</scope>
    <source>
        <strain evidence="6 7">CGMCC 1.12159</strain>
    </source>
</reference>
<organism evidence="6 7">
    <name type="scientific">Photobacterium aquae</name>
    <dbReference type="NCBI Taxonomy" id="1195763"/>
    <lineage>
        <taxon>Bacteria</taxon>
        <taxon>Pseudomonadati</taxon>
        <taxon>Pseudomonadota</taxon>
        <taxon>Gammaproteobacteria</taxon>
        <taxon>Vibrionales</taxon>
        <taxon>Vibrionaceae</taxon>
        <taxon>Photobacterium</taxon>
    </lineage>
</organism>
<evidence type="ECO:0000256" key="3">
    <source>
        <dbReference type="ARBA" id="ARBA00022989"/>
    </source>
</evidence>
<dbReference type="InterPro" id="IPR012451">
    <property type="entry name" value="DUF1656"/>
</dbReference>
<name>A0A0J1H1C5_9GAMM</name>
<dbReference type="PATRIC" id="fig|1195763.3.peg.2342"/>
<dbReference type="Proteomes" id="UP000036097">
    <property type="component" value="Unassembled WGS sequence"/>
</dbReference>
<evidence type="ECO:0000256" key="5">
    <source>
        <dbReference type="SAM" id="Phobius"/>
    </source>
</evidence>
<protein>
    <submittedName>
        <fullName evidence="6">Uncharacterized protein</fullName>
    </submittedName>
</protein>
<accession>A0A0J1H1C5</accession>
<keyword evidence="4 5" id="KW-0472">Membrane</keyword>
<evidence type="ECO:0000256" key="1">
    <source>
        <dbReference type="ARBA" id="ARBA00022475"/>
    </source>
</evidence>
<keyword evidence="2 5" id="KW-0812">Transmembrane</keyword>
<dbReference type="EMBL" id="LDOT01000013">
    <property type="protein sequence ID" value="KLV05589.1"/>
    <property type="molecule type" value="Genomic_DNA"/>
</dbReference>
<dbReference type="Pfam" id="PF07869">
    <property type="entry name" value="DUF1656"/>
    <property type="match status" value="1"/>
</dbReference>
<keyword evidence="7" id="KW-1185">Reference proteome</keyword>